<dbReference type="GO" id="GO:0005948">
    <property type="term" value="C:acetolactate synthase complex"/>
    <property type="evidence" value="ECO:0007669"/>
    <property type="project" value="TreeGrafter"/>
</dbReference>
<dbReference type="PANTHER" id="PTHR18968">
    <property type="entry name" value="THIAMINE PYROPHOSPHATE ENZYMES"/>
    <property type="match status" value="1"/>
</dbReference>
<reference evidence="20" key="1">
    <citation type="submission" date="2016-10" db="EMBL/GenBank/DDBJ databases">
        <authorList>
            <person name="Varghese N."/>
            <person name="Submissions S."/>
        </authorList>
    </citation>
    <scope>NUCLEOTIDE SEQUENCE [LARGE SCALE GENOMIC DNA]</scope>
    <source>
        <strain evidence="20">DSM 46838</strain>
    </source>
</reference>
<dbReference type="GO" id="GO:0003984">
    <property type="term" value="F:acetolactate synthase activity"/>
    <property type="evidence" value="ECO:0007669"/>
    <property type="project" value="UniProtKB-EC"/>
</dbReference>
<evidence type="ECO:0000313" key="19">
    <source>
        <dbReference type="EMBL" id="SFE71608.1"/>
    </source>
</evidence>
<feature type="domain" description="Thiamine pyrophosphate enzyme central" evidence="16">
    <location>
        <begin position="256"/>
        <end position="391"/>
    </location>
</feature>
<keyword evidence="8 14" id="KW-0479">Metal-binding</keyword>
<evidence type="ECO:0000256" key="15">
    <source>
        <dbReference type="SAM" id="MobiDB-lite"/>
    </source>
</evidence>
<proteinExistence type="inferred from homology"/>
<evidence type="ECO:0000256" key="1">
    <source>
        <dbReference type="ARBA" id="ARBA00004974"/>
    </source>
</evidence>
<keyword evidence="20" id="KW-1185">Reference proteome</keyword>
<dbReference type="GO" id="GO:0000287">
    <property type="term" value="F:magnesium ion binding"/>
    <property type="evidence" value="ECO:0007669"/>
    <property type="project" value="UniProtKB-UniRule"/>
</dbReference>
<keyword evidence="7 14" id="KW-0808">Transferase</keyword>
<protein>
    <recommendedName>
        <fullName evidence="4 14">Acetolactate synthase</fullName>
        <ecNumber evidence="4 14">2.2.1.6</ecNumber>
    </recommendedName>
</protein>
<comment type="pathway">
    <text evidence="2 14">Amino-acid biosynthesis; L-valine biosynthesis; L-valine from pyruvate: step 1/4.</text>
</comment>
<evidence type="ECO:0000259" key="17">
    <source>
        <dbReference type="Pfam" id="PF02775"/>
    </source>
</evidence>
<evidence type="ECO:0000259" key="18">
    <source>
        <dbReference type="Pfam" id="PF02776"/>
    </source>
</evidence>
<dbReference type="GO" id="GO:0009099">
    <property type="term" value="P:L-valine biosynthetic process"/>
    <property type="evidence" value="ECO:0007669"/>
    <property type="project" value="UniProtKB-UniPathway"/>
</dbReference>
<evidence type="ECO:0000256" key="2">
    <source>
        <dbReference type="ARBA" id="ARBA00005025"/>
    </source>
</evidence>
<dbReference type="FunFam" id="3.40.50.970:FF:000007">
    <property type="entry name" value="Acetolactate synthase"/>
    <property type="match status" value="1"/>
</dbReference>
<feature type="region of interest" description="Disordered" evidence="15">
    <location>
        <begin position="1"/>
        <end position="49"/>
    </location>
</feature>
<dbReference type="UniPathway" id="UPA00047">
    <property type="reaction ID" value="UER00055"/>
</dbReference>
<evidence type="ECO:0000256" key="14">
    <source>
        <dbReference type="RuleBase" id="RU003591"/>
    </source>
</evidence>
<comment type="cofactor">
    <cofactor evidence="14">
        <name>thiamine diphosphate</name>
        <dbReference type="ChEBI" id="CHEBI:58937"/>
    </cofactor>
    <text evidence="14">Binds 1 thiamine pyrophosphate per subunit.</text>
</comment>
<evidence type="ECO:0000256" key="13">
    <source>
        <dbReference type="ARBA" id="ARBA00048670"/>
    </source>
</evidence>
<dbReference type="GO" id="GO:0050660">
    <property type="term" value="F:flavin adenine dinucleotide binding"/>
    <property type="evidence" value="ECO:0007669"/>
    <property type="project" value="InterPro"/>
</dbReference>
<feature type="domain" description="Thiamine pyrophosphate enzyme TPP-binding" evidence="17">
    <location>
        <begin position="455"/>
        <end position="615"/>
    </location>
</feature>
<evidence type="ECO:0000256" key="4">
    <source>
        <dbReference type="ARBA" id="ARBA00013145"/>
    </source>
</evidence>
<dbReference type="InterPro" id="IPR039368">
    <property type="entry name" value="AHAS_TPP"/>
</dbReference>
<dbReference type="EMBL" id="FOND01000005">
    <property type="protein sequence ID" value="SFE71608.1"/>
    <property type="molecule type" value="Genomic_DNA"/>
</dbReference>
<dbReference type="AlphaFoldDB" id="A0A1I2CTM4"/>
<comment type="catalytic activity">
    <reaction evidence="13 14">
        <text>2 pyruvate + H(+) = (2S)-2-acetolactate + CO2</text>
        <dbReference type="Rhea" id="RHEA:25249"/>
        <dbReference type="ChEBI" id="CHEBI:15361"/>
        <dbReference type="ChEBI" id="CHEBI:15378"/>
        <dbReference type="ChEBI" id="CHEBI:16526"/>
        <dbReference type="ChEBI" id="CHEBI:58476"/>
        <dbReference type="EC" id="2.2.1.6"/>
    </reaction>
</comment>
<dbReference type="EC" id="2.2.1.6" evidence="4 14"/>
<dbReference type="FunFam" id="3.40.50.970:FF:000016">
    <property type="entry name" value="Acetolactate synthase"/>
    <property type="match status" value="1"/>
</dbReference>
<evidence type="ECO:0000256" key="10">
    <source>
        <dbReference type="ARBA" id="ARBA00022842"/>
    </source>
</evidence>
<evidence type="ECO:0000256" key="5">
    <source>
        <dbReference type="ARBA" id="ARBA00022605"/>
    </source>
</evidence>
<dbReference type="GO" id="GO:0030976">
    <property type="term" value="F:thiamine pyrophosphate binding"/>
    <property type="evidence" value="ECO:0007669"/>
    <property type="project" value="UniProtKB-UniRule"/>
</dbReference>
<dbReference type="FunFam" id="3.40.50.1220:FF:000008">
    <property type="entry name" value="Acetolactate synthase"/>
    <property type="match status" value="1"/>
</dbReference>
<evidence type="ECO:0000256" key="9">
    <source>
        <dbReference type="ARBA" id="ARBA00022827"/>
    </source>
</evidence>
<dbReference type="Gene3D" id="3.40.50.1220">
    <property type="entry name" value="TPP-binding domain"/>
    <property type="match status" value="1"/>
</dbReference>
<evidence type="ECO:0000256" key="3">
    <source>
        <dbReference type="ARBA" id="ARBA00007812"/>
    </source>
</evidence>
<sequence length="651" mass="68624">MTTTPSEHAARTGPGEPDSRDRVSQDRDSQDRDSQDRATREAAASLTGVETTARSIAEAAAEPVTGITGAQSLVRSLEAVGVEVIFGIPGGAILPAYDPLFDSAVRHVLVRHEQGAGHAATGYAQATGKVGVCMATSGPGATNLVTPLADAHMDSVPIVAITGQVPSAAIGTDAFQEADIRGITMPVTKHNFLVTDAAEIPQRIAEAFHLASTGRPGPVLVDIPKDVLQATTDFAWPPRLDLPGYKPTTRPHGKQVREAAALIAGARRPVLYVGGGVLKAAATEELAALAALTGAPVITTLMARGAFPDSHPQNLGMPGMHGNVTAVTALQKSDVIVALGARFDDRVTGNLASFAPHAQVVHADIDPAEIGKNRKADVPIVGDAKETIAQLTEALRAEHEAGRTPDLAAWWTQLDDWRARYPLGYDWPEDGSLSPQYVIERLGAIAGPDAIYAAGVGQHQMWAAQFVKYEKPGTWLNSGGLGTMGYAVPAAMGAKYGRPDTTVWAIDGDGCFQMTNQELATCAMEGIPVKIAVINNGNLGMVRQWQTLFYEGRYSNTRLHARNADGTPKAVRIPDFVLLAEALGCVGLRCESKDDVDAVIEKAMAINDAPVVIDFVVGHDAQVWPMVAAGASNDDILAARDVRPVFGEGQV</sequence>
<gene>
    <name evidence="19" type="ORF">SAMN05216574_105175</name>
</gene>
<dbReference type="SUPFAM" id="SSF52467">
    <property type="entry name" value="DHS-like NAD/FAD-binding domain"/>
    <property type="match status" value="1"/>
</dbReference>
<evidence type="ECO:0000256" key="7">
    <source>
        <dbReference type="ARBA" id="ARBA00022679"/>
    </source>
</evidence>
<dbReference type="PANTHER" id="PTHR18968:SF13">
    <property type="entry name" value="ACETOLACTATE SYNTHASE CATALYTIC SUBUNIT, MITOCHONDRIAL"/>
    <property type="match status" value="1"/>
</dbReference>
<evidence type="ECO:0000313" key="20">
    <source>
        <dbReference type="Proteomes" id="UP000198589"/>
    </source>
</evidence>
<dbReference type="InterPro" id="IPR012001">
    <property type="entry name" value="Thiamin_PyroP_enz_TPP-bd_dom"/>
</dbReference>
<dbReference type="RefSeq" id="WP_175527167.1">
    <property type="nucleotide sequence ID" value="NZ_FOND01000005.1"/>
</dbReference>
<dbReference type="STRING" id="1798228.SAMN05216574_105175"/>
<comment type="similarity">
    <text evidence="3 14">Belongs to the TPP enzyme family.</text>
</comment>
<evidence type="ECO:0000256" key="11">
    <source>
        <dbReference type="ARBA" id="ARBA00023052"/>
    </source>
</evidence>
<organism evidence="19 20">
    <name type="scientific">Blastococcus tunisiensis</name>
    <dbReference type="NCBI Taxonomy" id="1798228"/>
    <lineage>
        <taxon>Bacteria</taxon>
        <taxon>Bacillati</taxon>
        <taxon>Actinomycetota</taxon>
        <taxon>Actinomycetes</taxon>
        <taxon>Geodermatophilales</taxon>
        <taxon>Geodermatophilaceae</taxon>
        <taxon>Blastococcus</taxon>
    </lineage>
</organism>
<keyword evidence="9" id="KW-0274">FAD</keyword>
<comment type="cofactor">
    <cofactor evidence="14">
        <name>Mg(2+)</name>
        <dbReference type="ChEBI" id="CHEBI:18420"/>
    </cofactor>
    <text evidence="14">Binds 1 Mg(2+) ion per subunit.</text>
</comment>
<dbReference type="InterPro" id="IPR012000">
    <property type="entry name" value="Thiamin_PyroP_enz_cen_dom"/>
</dbReference>
<dbReference type="InterPro" id="IPR029035">
    <property type="entry name" value="DHS-like_NAD/FAD-binding_dom"/>
</dbReference>
<dbReference type="Pfam" id="PF02775">
    <property type="entry name" value="TPP_enzyme_C"/>
    <property type="match status" value="1"/>
</dbReference>
<keyword evidence="6" id="KW-0285">Flavoprotein</keyword>
<dbReference type="InterPro" id="IPR012846">
    <property type="entry name" value="Acetolactate_synth_lsu"/>
</dbReference>
<dbReference type="CDD" id="cd02015">
    <property type="entry name" value="TPP_AHAS"/>
    <property type="match status" value="1"/>
</dbReference>
<dbReference type="NCBIfam" id="TIGR00118">
    <property type="entry name" value="acolac_lg"/>
    <property type="match status" value="1"/>
</dbReference>
<keyword evidence="5 14" id="KW-0028">Amino-acid biosynthesis</keyword>
<evidence type="ECO:0000256" key="8">
    <source>
        <dbReference type="ARBA" id="ARBA00022723"/>
    </source>
</evidence>
<accession>A0A1I2CTM4</accession>
<dbReference type="SUPFAM" id="SSF52518">
    <property type="entry name" value="Thiamin diphosphate-binding fold (THDP-binding)"/>
    <property type="match status" value="2"/>
</dbReference>
<dbReference type="InterPro" id="IPR029061">
    <property type="entry name" value="THDP-binding"/>
</dbReference>
<keyword evidence="11 14" id="KW-0786">Thiamine pyrophosphate</keyword>
<dbReference type="Proteomes" id="UP000198589">
    <property type="component" value="Unassembled WGS sequence"/>
</dbReference>
<evidence type="ECO:0000256" key="12">
    <source>
        <dbReference type="ARBA" id="ARBA00023304"/>
    </source>
</evidence>
<dbReference type="CDD" id="cd07035">
    <property type="entry name" value="TPP_PYR_POX_like"/>
    <property type="match status" value="1"/>
</dbReference>
<evidence type="ECO:0000259" key="16">
    <source>
        <dbReference type="Pfam" id="PF00205"/>
    </source>
</evidence>
<dbReference type="Pfam" id="PF00205">
    <property type="entry name" value="TPP_enzyme_M"/>
    <property type="match status" value="1"/>
</dbReference>
<dbReference type="InterPro" id="IPR000399">
    <property type="entry name" value="TPP-bd_CS"/>
</dbReference>
<name>A0A1I2CTM4_9ACTN</name>
<dbReference type="GO" id="GO:0009097">
    <property type="term" value="P:isoleucine biosynthetic process"/>
    <property type="evidence" value="ECO:0007669"/>
    <property type="project" value="UniProtKB-UniPathway"/>
</dbReference>
<dbReference type="PROSITE" id="PS00187">
    <property type="entry name" value="TPP_ENZYMES"/>
    <property type="match status" value="1"/>
</dbReference>
<dbReference type="InterPro" id="IPR011766">
    <property type="entry name" value="TPP_enzyme_TPP-bd"/>
</dbReference>
<keyword evidence="12 14" id="KW-0100">Branched-chain amino acid biosynthesis</keyword>
<dbReference type="Pfam" id="PF02776">
    <property type="entry name" value="TPP_enzyme_N"/>
    <property type="match status" value="1"/>
</dbReference>
<comment type="pathway">
    <text evidence="1 14">Amino-acid biosynthesis; L-isoleucine biosynthesis; L-isoleucine from 2-oxobutanoate: step 1/4.</text>
</comment>
<dbReference type="Gene3D" id="3.40.50.970">
    <property type="match status" value="2"/>
</dbReference>
<feature type="compositionally biased region" description="Basic and acidic residues" evidence="15">
    <location>
        <begin position="17"/>
        <end position="40"/>
    </location>
</feature>
<keyword evidence="10 14" id="KW-0460">Magnesium</keyword>
<feature type="domain" description="Thiamine pyrophosphate enzyme N-terminal TPP-binding" evidence="18">
    <location>
        <begin position="68"/>
        <end position="180"/>
    </location>
</feature>
<evidence type="ECO:0000256" key="6">
    <source>
        <dbReference type="ARBA" id="ARBA00022630"/>
    </source>
</evidence>
<dbReference type="NCBIfam" id="NF005860">
    <property type="entry name" value="PRK07789.1"/>
    <property type="match status" value="1"/>
</dbReference>
<dbReference type="InterPro" id="IPR045229">
    <property type="entry name" value="TPP_enz"/>
</dbReference>
<dbReference type="UniPathway" id="UPA00049">
    <property type="reaction ID" value="UER00059"/>
</dbReference>